<feature type="transmembrane region" description="Helical" evidence="9">
    <location>
        <begin position="378"/>
        <end position="394"/>
    </location>
</feature>
<evidence type="ECO:0000313" key="10">
    <source>
        <dbReference type="EMBL" id="ESK87338.1"/>
    </source>
</evidence>
<dbReference type="GO" id="GO:0022857">
    <property type="term" value="F:transmembrane transporter activity"/>
    <property type="evidence" value="ECO:0007669"/>
    <property type="project" value="InterPro"/>
</dbReference>
<dbReference type="Proteomes" id="UP000017559">
    <property type="component" value="Unassembled WGS sequence"/>
</dbReference>
<dbReference type="InterPro" id="IPR036259">
    <property type="entry name" value="MFS_trans_sf"/>
</dbReference>
<gene>
    <name evidence="10" type="ORF">Moror_5714</name>
</gene>
<evidence type="ECO:0000256" key="7">
    <source>
        <dbReference type="ARBA" id="ARBA00023136"/>
    </source>
</evidence>
<keyword evidence="7 9" id="KW-0472">Membrane</keyword>
<keyword evidence="4 9" id="KW-0812">Transmembrane</keyword>
<evidence type="ECO:0000256" key="8">
    <source>
        <dbReference type="SAM" id="MobiDB-lite"/>
    </source>
</evidence>
<feature type="compositionally biased region" description="Polar residues" evidence="8">
    <location>
        <begin position="1"/>
        <end position="20"/>
    </location>
</feature>
<keyword evidence="3" id="KW-0813">Transport</keyword>
<feature type="transmembrane region" description="Helical" evidence="9">
    <location>
        <begin position="582"/>
        <end position="602"/>
    </location>
</feature>
<evidence type="ECO:0000256" key="3">
    <source>
        <dbReference type="ARBA" id="ARBA00022448"/>
    </source>
</evidence>
<dbReference type="AlphaFoldDB" id="V2WKH1"/>
<dbReference type="FunFam" id="1.20.1250.20:FF:000197">
    <property type="entry name" value="Siderophore iron transporter 1"/>
    <property type="match status" value="1"/>
</dbReference>
<evidence type="ECO:0000313" key="11">
    <source>
        <dbReference type="Proteomes" id="UP000017559"/>
    </source>
</evidence>
<dbReference type="Pfam" id="PF07690">
    <property type="entry name" value="MFS_1"/>
    <property type="match status" value="1"/>
</dbReference>
<name>V2WKH1_MONRO</name>
<keyword evidence="6" id="KW-0406">Ion transport</keyword>
<dbReference type="KEGG" id="mrr:Moror_5714"/>
<sequence length="651" mass="71235">MSQNLPYKNNGEQASNGSTRSVEEEKSSVRAEASGSSTEDGYYQSRGVSRMEAIYRTANSSGGKTTFWAIAGSVLVCAWAYSLDSSTTSNYAPFVTSNFQQHSSGLASLGIATSIISAVCKPFVAKISDITSRPYTYILILILYVMGYIIVATCRTISAYIVGEVFVAIGSAGLDLLNDIIVADLTTLEWRGFVSSMLSMPFVINTWFAGQIVGALEKRDQWRWGYGMFAIIMPAALGPAIITLIYLDRKANKLGIVNMASSNAARREARALAEKKGEEGPHGLVVAEAAPSQLTWSQRLKQSLSEIDAFGLILLGFGWTLLLLPFSLKTYAKGGWNNPSLIAMMVVGGVILILYILYERFVARFPTSPRRLLTNKTFLCAVVIDSFYFIAGQMRGLYLSSYVYVITDWSDTNWVYFNNTMTLCLCIFGVVAGLILRWTHRYKLLQVIGLCIKIVGIGILLNGKSATQSTAAMAMSQVLIGAGGAMSVVSSRVASQASVPHQDLALTISLLSLWSKIGSSIGTALAAVIWADKMPKFLREELPSSVTDAQIRTFFGNIKKIRAYAFEDPVRQGVIVAYRRTLWYLIVPAVSISVVPLIAAFLQTNFYLGKQQNAAMNVAPDGTKLDPQPEDVVEERPTTFKGKFLKFWSGR</sequence>
<dbReference type="PANTHER" id="PTHR23501:SF58">
    <property type="entry name" value="LOW AFFINITY HEME TRANSPORTER STR3"/>
    <property type="match status" value="1"/>
</dbReference>
<dbReference type="InterPro" id="IPR011701">
    <property type="entry name" value="MFS"/>
</dbReference>
<evidence type="ECO:0000256" key="4">
    <source>
        <dbReference type="ARBA" id="ARBA00022692"/>
    </source>
</evidence>
<dbReference type="OrthoDB" id="2241241at2759"/>
<proteinExistence type="inferred from homology"/>
<organism evidence="10 11">
    <name type="scientific">Moniliophthora roreri (strain MCA 2997)</name>
    <name type="common">Cocoa frosty pod rot fungus</name>
    <name type="synonym">Crinipellis roreri</name>
    <dbReference type="NCBI Taxonomy" id="1381753"/>
    <lineage>
        <taxon>Eukaryota</taxon>
        <taxon>Fungi</taxon>
        <taxon>Dikarya</taxon>
        <taxon>Basidiomycota</taxon>
        <taxon>Agaricomycotina</taxon>
        <taxon>Agaricomycetes</taxon>
        <taxon>Agaricomycetidae</taxon>
        <taxon>Agaricales</taxon>
        <taxon>Marasmiineae</taxon>
        <taxon>Marasmiaceae</taxon>
        <taxon>Moniliophthora</taxon>
    </lineage>
</organism>
<feature type="transmembrane region" description="Helical" evidence="9">
    <location>
        <begin position="224"/>
        <end position="247"/>
    </location>
</feature>
<dbReference type="SUPFAM" id="SSF103473">
    <property type="entry name" value="MFS general substrate transporter"/>
    <property type="match status" value="1"/>
</dbReference>
<dbReference type="GO" id="GO:0006811">
    <property type="term" value="P:monoatomic ion transport"/>
    <property type="evidence" value="ECO:0007669"/>
    <property type="project" value="UniProtKB-KW"/>
</dbReference>
<accession>V2WKH1</accession>
<evidence type="ECO:0000256" key="1">
    <source>
        <dbReference type="ARBA" id="ARBA00004141"/>
    </source>
</evidence>
<feature type="transmembrane region" description="Helical" evidence="9">
    <location>
        <begin position="157"/>
        <end position="178"/>
    </location>
</feature>
<dbReference type="EMBL" id="AWSO01000804">
    <property type="protein sequence ID" value="ESK87338.1"/>
    <property type="molecule type" value="Genomic_DNA"/>
</dbReference>
<feature type="transmembrane region" description="Helical" evidence="9">
    <location>
        <begin position="103"/>
        <end position="123"/>
    </location>
</feature>
<feature type="transmembrane region" description="Helical" evidence="9">
    <location>
        <begin position="414"/>
        <end position="436"/>
    </location>
</feature>
<feature type="transmembrane region" description="Helical" evidence="9">
    <location>
        <begin position="340"/>
        <end position="358"/>
    </location>
</feature>
<dbReference type="Gene3D" id="1.20.1250.20">
    <property type="entry name" value="MFS general substrate transporter like domains"/>
    <property type="match status" value="2"/>
</dbReference>
<evidence type="ECO:0000256" key="9">
    <source>
        <dbReference type="SAM" id="Phobius"/>
    </source>
</evidence>
<protein>
    <submittedName>
        <fullName evidence="10">Siderophore iron</fullName>
    </submittedName>
</protein>
<feature type="transmembrane region" description="Helical" evidence="9">
    <location>
        <begin position="190"/>
        <end position="212"/>
    </location>
</feature>
<keyword evidence="5 9" id="KW-1133">Transmembrane helix</keyword>
<evidence type="ECO:0000256" key="5">
    <source>
        <dbReference type="ARBA" id="ARBA00022989"/>
    </source>
</evidence>
<dbReference type="HOGENOM" id="CLU_012970_2_2_1"/>
<feature type="region of interest" description="Disordered" evidence="8">
    <location>
        <begin position="1"/>
        <end position="43"/>
    </location>
</feature>
<comment type="subcellular location">
    <subcellularLocation>
        <location evidence="1">Membrane</location>
        <topology evidence="1">Multi-pass membrane protein</topology>
    </subcellularLocation>
</comment>
<dbReference type="GO" id="GO:0005886">
    <property type="term" value="C:plasma membrane"/>
    <property type="evidence" value="ECO:0007669"/>
    <property type="project" value="TreeGrafter"/>
</dbReference>
<feature type="transmembrane region" description="Helical" evidence="9">
    <location>
        <begin position="135"/>
        <end position="151"/>
    </location>
</feature>
<evidence type="ECO:0000256" key="2">
    <source>
        <dbReference type="ARBA" id="ARBA00008335"/>
    </source>
</evidence>
<feature type="transmembrane region" description="Helical" evidence="9">
    <location>
        <begin position="309"/>
        <end position="328"/>
    </location>
</feature>
<feature type="transmembrane region" description="Helical" evidence="9">
    <location>
        <begin position="65"/>
        <end position="83"/>
    </location>
</feature>
<evidence type="ECO:0000256" key="6">
    <source>
        <dbReference type="ARBA" id="ARBA00023065"/>
    </source>
</evidence>
<comment type="caution">
    <text evidence="10">The sequence shown here is derived from an EMBL/GenBank/DDBJ whole genome shotgun (WGS) entry which is preliminary data.</text>
</comment>
<keyword evidence="11" id="KW-1185">Reference proteome</keyword>
<reference evidence="10 11" key="1">
    <citation type="journal article" date="2014" name="BMC Genomics">
        <title>Genome and secretome analysis of the hemibiotrophic fungal pathogen, Moniliophthora roreri, which causes frosty pod rot disease of cacao: mechanisms of the biotrophic and necrotrophic phases.</title>
        <authorList>
            <person name="Meinhardt L.W."/>
            <person name="Costa G.G.L."/>
            <person name="Thomazella D.P.T."/>
            <person name="Teixeira P.J.P.L."/>
            <person name="Carazzolle M.F."/>
            <person name="Schuster S.C."/>
            <person name="Carlson J.E."/>
            <person name="Guiltinan M.J."/>
            <person name="Mieczkowski P."/>
            <person name="Farmer A."/>
            <person name="Ramaraj T."/>
            <person name="Crozier J."/>
            <person name="Davis R.E."/>
            <person name="Shao J."/>
            <person name="Melnick R.L."/>
            <person name="Pereira G.A.G."/>
            <person name="Bailey B.A."/>
        </authorList>
    </citation>
    <scope>NUCLEOTIDE SEQUENCE [LARGE SCALE GENOMIC DNA]</scope>
    <source>
        <strain evidence="10 11">MCA 2997</strain>
    </source>
</reference>
<comment type="similarity">
    <text evidence="2">Belongs to the major facilitator superfamily.</text>
</comment>
<dbReference type="PANTHER" id="PTHR23501">
    <property type="entry name" value="MAJOR FACILITATOR SUPERFAMILY"/>
    <property type="match status" value="1"/>
</dbReference>